<reference evidence="2" key="1">
    <citation type="submission" date="2022-09" db="EMBL/GenBank/DDBJ databases">
        <title>Complete Genomes of Fervidibacillus albus and Fervidibacillus halotolerans isolated from tidal flat sediments.</title>
        <authorList>
            <person name="Kwon K.K."/>
            <person name="Yang S.-H."/>
            <person name="Park M.J."/>
            <person name="Oh H.-M."/>
        </authorList>
    </citation>
    <scope>NUCLEOTIDE SEQUENCE</scope>
    <source>
        <strain evidence="2">MEBiC13594</strain>
    </source>
</reference>
<evidence type="ECO:0000259" key="1">
    <source>
        <dbReference type="PROSITE" id="PS50851"/>
    </source>
</evidence>
<gene>
    <name evidence="2" type="ORF">OE105_03610</name>
</gene>
<dbReference type="SMART" id="SM00260">
    <property type="entry name" value="CheW"/>
    <property type="match status" value="1"/>
</dbReference>
<organism evidence="2 3">
    <name type="scientific">Fervidibacillus halotolerans</name>
    <dbReference type="NCBI Taxonomy" id="2980027"/>
    <lineage>
        <taxon>Bacteria</taxon>
        <taxon>Bacillati</taxon>
        <taxon>Bacillota</taxon>
        <taxon>Bacilli</taxon>
        <taxon>Bacillales</taxon>
        <taxon>Bacillaceae</taxon>
        <taxon>Fervidibacillus</taxon>
    </lineage>
</organism>
<protein>
    <submittedName>
        <fullName evidence="2">Chemotaxis protein CheW</fullName>
    </submittedName>
</protein>
<dbReference type="InterPro" id="IPR002545">
    <property type="entry name" value="CheW-lke_dom"/>
</dbReference>
<dbReference type="GO" id="GO:0006935">
    <property type="term" value="P:chemotaxis"/>
    <property type="evidence" value="ECO:0007669"/>
    <property type="project" value="InterPro"/>
</dbReference>
<evidence type="ECO:0000313" key="2">
    <source>
        <dbReference type="EMBL" id="WAA13222.1"/>
    </source>
</evidence>
<dbReference type="Proteomes" id="UP001164726">
    <property type="component" value="Chromosome"/>
</dbReference>
<feature type="domain" description="CheW-like" evidence="1">
    <location>
        <begin position="13"/>
        <end position="150"/>
    </location>
</feature>
<dbReference type="InterPro" id="IPR036061">
    <property type="entry name" value="CheW-like_dom_sf"/>
</dbReference>
<dbReference type="PANTHER" id="PTHR47233:SF3">
    <property type="entry name" value="CHEMOTAXIS PROTEIN CHEV"/>
    <property type="match status" value="1"/>
</dbReference>
<dbReference type="EMBL" id="CP106877">
    <property type="protein sequence ID" value="WAA13222.1"/>
    <property type="molecule type" value="Genomic_DNA"/>
</dbReference>
<sequence>MEKNEERIDYFTDDKIIEFMLGDKCFGIPVLNVREIIRPSNITPVPRSHPFIEGITEIRGEVLPVINLAKALSIDHHHPGREERFIIGEFCEQRVTFHVDGVRQIVTSKNQEQPDDLYGGKEAFVKSVIKTEKQMIIILDYEKILEEIRT</sequence>
<dbReference type="GO" id="GO:0007165">
    <property type="term" value="P:signal transduction"/>
    <property type="evidence" value="ECO:0007669"/>
    <property type="project" value="InterPro"/>
</dbReference>
<dbReference type="KEGG" id="fhl:OE105_03610"/>
<dbReference type="AlphaFoldDB" id="A0A9E8M1H0"/>
<dbReference type="SUPFAM" id="SSF50341">
    <property type="entry name" value="CheW-like"/>
    <property type="match status" value="1"/>
</dbReference>
<name>A0A9E8M1H0_9BACI</name>
<dbReference type="Gene3D" id="2.40.50.180">
    <property type="entry name" value="CheA-289, Domain 4"/>
    <property type="match status" value="1"/>
</dbReference>
<dbReference type="PANTHER" id="PTHR47233">
    <property type="entry name" value="CHEMOTAXIS PROTEIN CHEV"/>
    <property type="match status" value="1"/>
</dbReference>
<dbReference type="RefSeq" id="WP_275421372.1">
    <property type="nucleotide sequence ID" value="NZ_CP106877.1"/>
</dbReference>
<evidence type="ECO:0000313" key="3">
    <source>
        <dbReference type="Proteomes" id="UP001164726"/>
    </source>
</evidence>
<proteinExistence type="predicted"/>
<accession>A0A9E8M1H0</accession>
<dbReference type="Gene3D" id="2.30.30.40">
    <property type="entry name" value="SH3 Domains"/>
    <property type="match status" value="1"/>
</dbReference>
<keyword evidence="3" id="KW-1185">Reference proteome</keyword>
<dbReference type="PROSITE" id="PS50851">
    <property type="entry name" value="CHEW"/>
    <property type="match status" value="1"/>
</dbReference>
<dbReference type="Pfam" id="PF01584">
    <property type="entry name" value="CheW"/>
    <property type="match status" value="1"/>
</dbReference>